<sequence>MENSSSSFTNLLHSSNTSGDPQNPSSQQYPSFTSPYCPINYPPPQFPPNFQIQYPNVFNPCGGQANYPQFSSTQESYGSPYQGYVGQNPQPGAESPLFGSTFFFTGSRGGNSSHGDETSPIDPSSPVSIAQQPALDS</sequence>
<name>A0A0A8YS62_ARUDO</name>
<proteinExistence type="predicted"/>
<feature type="compositionally biased region" description="Low complexity" evidence="1">
    <location>
        <begin position="98"/>
        <end position="113"/>
    </location>
</feature>
<evidence type="ECO:0000256" key="1">
    <source>
        <dbReference type="SAM" id="MobiDB-lite"/>
    </source>
</evidence>
<reference evidence="2" key="1">
    <citation type="submission" date="2014-09" db="EMBL/GenBank/DDBJ databases">
        <authorList>
            <person name="Magalhaes I.L.F."/>
            <person name="Oliveira U."/>
            <person name="Santos F.R."/>
            <person name="Vidigal T.H.D.A."/>
            <person name="Brescovit A.D."/>
            <person name="Santos A.J."/>
        </authorList>
    </citation>
    <scope>NUCLEOTIDE SEQUENCE</scope>
    <source>
        <tissue evidence="2">Shoot tissue taken approximately 20 cm above the soil surface</tissue>
    </source>
</reference>
<organism evidence="2">
    <name type="scientific">Arundo donax</name>
    <name type="common">Giant reed</name>
    <name type="synonym">Donax arundinaceus</name>
    <dbReference type="NCBI Taxonomy" id="35708"/>
    <lineage>
        <taxon>Eukaryota</taxon>
        <taxon>Viridiplantae</taxon>
        <taxon>Streptophyta</taxon>
        <taxon>Embryophyta</taxon>
        <taxon>Tracheophyta</taxon>
        <taxon>Spermatophyta</taxon>
        <taxon>Magnoliopsida</taxon>
        <taxon>Liliopsida</taxon>
        <taxon>Poales</taxon>
        <taxon>Poaceae</taxon>
        <taxon>PACMAD clade</taxon>
        <taxon>Arundinoideae</taxon>
        <taxon>Arundineae</taxon>
        <taxon>Arundo</taxon>
    </lineage>
</organism>
<feature type="compositionally biased region" description="Polar residues" evidence="1">
    <location>
        <begin position="66"/>
        <end position="90"/>
    </location>
</feature>
<dbReference type="EMBL" id="GBRH01268639">
    <property type="protein sequence ID" value="JAD29256.1"/>
    <property type="molecule type" value="Transcribed_RNA"/>
</dbReference>
<feature type="region of interest" description="Disordered" evidence="1">
    <location>
        <begin position="1"/>
        <end position="40"/>
    </location>
</feature>
<dbReference type="AlphaFoldDB" id="A0A0A8YS62"/>
<feature type="compositionally biased region" description="Polar residues" evidence="1">
    <location>
        <begin position="121"/>
        <end position="131"/>
    </location>
</feature>
<accession>A0A0A8YS62</accession>
<feature type="compositionally biased region" description="Low complexity" evidence="1">
    <location>
        <begin position="1"/>
        <end position="18"/>
    </location>
</feature>
<feature type="region of interest" description="Disordered" evidence="1">
    <location>
        <begin position="63"/>
        <end position="137"/>
    </location>
</feature>
<reference evidence="2" key="2">
    <citation type="journal article" date="2015" name="Data Brief">
        <title>Shoot transcriptome of the giant reed, Arundo donax.</title>
        <authorList>
            <person name="Barrero R.A."/>
            <person name="Guerrero F.D."/>
            <person name="Moolhuijzen P."/>
            <person name="Goolsby J.A."/>
            <person name="Tidwell J."/>
            <person name="Bellgard S.E."/>
            <person name="Bellgard M.I."/>
        </authorList>
    </citation>
    <scope>NUCLEOTIDE SEQUENCE</scope>
    <source>
        <tissue evidence="2">Shoot tissue taken approximately 20 cm above the soil surface</tissue>
    </source>
</reference>
<evidence type="ECO:0000313" key="2">
    <source>
        <dbReference type="EMBL" id="JAD29256.1"/>
    </source>
</evidence>
<feature type="compositionally biased region" description="Polar residues" evidence="1">
    <location>
        <begin position="19"/>
        <end position="34"/>
    </location>
</feature>
<protein>
    <submittedName>
        <fullName evidence="2">Uncharacterized protein</fullName>
    </submittedName>
</protein>